<dbReference type="Proteomes" id="UP000765509">
    <property type="component" value="Unassembled WGS sequence"/>
</dbReference>
<protein>
    <submittedName>
        <fullName evidence="2">Uncharacterized protein</fullName>
    </submittedName>
</protein>
<feature type="compositionally biased region" description="Low complexity" evidence="1">
    <location>
        <begin position="49"/>
        <end position="62"/>
    </location>
</feature>
<feature type="compositionally biased region" description="Pro residues" evidence="1">
    <location>
        <begin position="39"/>
        <end position="48"/>
    </location>
</feature>
<sequence>AHIDGEELEMTTPTHKKRIQSTSLSPAHTSTTTNKVIRPPQPPQPPITSPTRRSTLASTSTSIQPPVAILLETQCLQNLNQSLTTVAAGISLETSLIRRR</sequence>
<feature type="non-terminal residue" evidence="2">
    <location>
        <position position="1"/>
    </location>
</feature>
<proteinExistence type="predicted"/>
<feature type="region of interest" description="Disordered" evidence="1">
    <location>
        <begin position="1"/>
        <end position="62"/>
    </location>
</feature>
<evidence type="ECO:0000256" key="1">
    <source>
        <dbReference type="SAM" id="MobiDB-lite"/>
    </source>
</evidence>
<organism evidence="2 3">
    <name type="scientific">Austropuccinia psidii MF-1</name>
    <dbReference type="NCBI Taxonomy" id="1389203"/>
    <lineage>
        <taxon>Eukaryota</taxon>
        <taxon>Fungi</taxon>
        <taxon>Dikarya</taxon>
        <taxon>Basidiomycota</taxon>
        <taxon>Pucciniomycotina</taxon>
        <taxon>Pucciniomycetes</taxon>
        <taxon>Pucciniales</taxon>
        <taxon>Sphaerophragmiaceae</taxon>
        <taxon>Austropuccinia</taxon>
    </lineage>
</organism>
<dbReference type="EMBL" id="AVOT02062921">
    <property type="protein sequence ID" value="MBW0555789.1"/>
    <property type="molecule type" value="Genomic_DNA"/>
</dbReference>
<evidence type="ECO:0000313" key="3">
    <source>
        <dbReference type="Proteomes" id="UP000765509"/>
    </source>
</evidence>
<accession>A0A9Q3J5F9</accession>
<evidence type="ECO:0000313" key="2">
    <source>
        <dbReference type="EMBL" id="MBW0555789.1"/>
    </source>
</evidence>
<dbReference type="AlphaFoldDB" id="A0A9Q3J5F9"/>
<reference evidence="2" key="1">
    <citation type="submission" date="2021-03" db="EMBL/GenBank/DDBJ databases">
        <title>Draft genome sequence of rust myrtle Austropuccinia psidii MF-1, a brazilian biotype.</title>
        <authorList>
            <person name="Quecine M.C."/>
            <person name="Pachon D.M.R."/>
            <person name="Bonatelli M.L."/>
            <person name="Correr F.H."/>
            <person name="Franceschini L.M."/>
            <person name="Leite T.F."/>
            <person name="Margarido G.R.A."/>
            <person name="Almeida C.A."/>
            <person name="Ferrarezi J.A."/>
            <person name="Labate C.A."/>
        </authorList>
    </citation>
    <scope>NUCLEOTIDE SEQUENCE</scope>
    <source>
        <strain evidence="2">MF-1</strain>
    </source>
</reference>
<comment type="caution">
    <text evidence="2">The sequence shown here is derived from an EMBL/GenBank/DDBJ whole genome shotgun (WGS) entry which is preliminary data.</text>
</comment>
<name>A0A9Q3J5F9_9BASI</name>
<keyword evidence="3" id="KW-1185">Reference proteome</keyword>
<feature type="compositionally biased region" description="Polar residues" evidence="1">
    <location>
        <begin position="20"/>
        <end position="35"/>
    </location>
</feature>
<gene>
    <name evidence="2" type="ORF">O181_095504</name>
</gene>